<dbReference type="CDD" id="cd00075">
    <property type="entry name" value="HATPase"/>
    <property type="match status" value="1"/>
</dbReference>
<keyword evidence="11 13" id="KW-0472">Membrane</keyword>
<keyword evidence="9 13" id="KW-1133">Transmembrane helix</keyword>
<dbReference type="SMART" id="SM00304">
    <property type="entry name" value="HAMP"/>
    <property type="match status" value="1"/>
</dbReference>
<protein>
    <recommendedName>
        <fullName evidence="4">histidine kinase</fullName>
        <ecNumber evidence="4">2.7.13.3</ecNumber>
    </recommendedName>
</protein>
<dbReference type="Pfam" id="PF00512">
    <property type="entry name" value="HisKA"/>
    <property type="match status" value="1"/>
</dbReference>
<organism evidence="16">
    <name type="scientific">Propionibacterium freudenreichii subsp. freudenreichii</name>
    <dbReference type="NCBI Taxonomy" id="66712"/>
    <lineage>
        <taxon>Bacteria</taxon>
        <taxon>Bacillati</taxon>
        <taxon>Actinomycetota</taxon>
        <taxon>Actinomycetes</taxon>
        <taxon>Propionibacteriales</taxon>
        <taxon>Propionibacteriaceae</taxon>
        <taxon>Propionibacterium</taxon>
    </lineage>
</organism>
<accession>A0A0B7NZB8</accession>
<dbReference type="InterPro" id="IPR005467">
    <property type="entry name" value="His_kinase_dom"/>
</dbReference>
<keyword evidence="6 16" id="KW-0808">Transferase</keyword>
<evidence type="ECO:0000259" key="15">
    <source>
        <dbReference type="PROSITE" id="PS50885"/>
    </source>
</evidence>
<evidence type="ECO:0000256" key="4">
    <source>
        <dbReference type="ARBA" id="ARBA00012438"/>
    </source>
</evidence>
<dbReference type="RefSeq" id="WP_052809069.1">
    <property type="nucleotide sequence ID" value="NZ_CP010341.1"/>
</dbReference>
<dbReference type="PATRIC" id="fig|66712.6.peg.307"/>
<keyword evidence="8 16" id="KW-0418">Kinase</keyword>
<dbReference type="FunFam" id="3.30.565.10:FF:000006">
    <property type="entry name" value="Sensor histidine kinase WalK"/>
    <property type="match status" value="1"/>
</dbReference>
<feature type="region of interest" description="Disordered" evidence="12">
    <location>
        <begin position="1"/>
        <end position="99"/>
    </location>
</feature>
<dbReference type="Pfam" id="PF00672">
    <property type="entry name" value="HAMP"/>
    <property type="match status" value="1"/>
</dbReference>
<dbReference type="SMART" id="SM00387">
    <property type="entry name" value="HATPase_c"/>
    <property type="match status" value="1"/>
</dbReference>
<reference evidence="16" key="1">
    <citation type="submission" date="2014-08" db="EMBL/GenBank/DDBJ databases">
        <authorList>
            <person name="Falentin Helene"/>
        </authorList>
    </citation>
    <scope>NUCLEOTIDE SEQUENCE</scope>
</reference>
<dbReference type="FunFam" id="1.10.287.130:FF:000001">
    <property type="entry name" value="Two-component sensor histidine kinase"/>
    <property type="match status" value="1"/>
</dbReference>
<feature type="transmembrane region" description="Helical" evidence="13">
    <location>
        <begin position="131"/>
        <end position="158"/>
    </location>
</feature>
<dbReference type="Gene3D" id="6.10.340.10">
    <property type="match status" value="1"/>
</dbReference>
<evidence type="ECO:0000256" key="1">
    <source>
        <dbReference type="ARBA" id="ARBA00000085"/>
    </source>
</evidence>
<comment type="cofactor">
    <cofactor evidence="2">
        <name>a divalent metal cation</name>
        <dbReference type="ChEBI" id="CHEBI:60240"/>
    </cofactor>
</comment>
<feature type="domain" description="Histidine kinase" evidence="14">
    <location>
        <begin position="389"/>
        <end position="604"/>
    </location>
</feature>
<evidence type="ECO:0000256" key="7">
    <source>
        <dbReference type="ARBA" id="ARBA00022692"/>
    </source>
</evidence>
<evidence type="ECO:0000256" key="10">
    <source>
        <dbReference type="ARBA" id="ARBA00023012"/>
    </source>
</evidence>
<dbReference type="Pfam" id="PF02518">
    <property type="entry name" value="HATPase_c"/>
    <property type="match status" value="1"/>
</dbReference>
<evidence type="ECO:0000256" key="6">
    <source>
        <dbReference type="ARBA" id="ARBA00022679"/>
    </source>
</evidence>
<dbReference type="PROSITE" id="PS50885">
    <property type="entry name" value="HAMP"/>
    <property type="match status" value="1"/>
</dbReference>
<evidence type="ECO:0000256" key="8">
    <source>
        <dbReference type="ARBA" id="ARBA00022777"/>
    </source>
</evidence>
<dbReference type="InterPro" id="IPR003660">
    <property type="entry name" value="HAMP_dom"/>
</dbReference>
<keyword evidence="5" id="KW-0597">Phosphoprotein</keyword>
<dbReference type="SUPFAM" id="SSF55874">
    <property type="entry name" value="ATPase domain of HSP90 chaperone/DNA topoisomerase II/histidine kinase"/>
    <property type="match status" value="1"/>
</dbReference>
<dbReference type="GO" id="GO:0005886">
    <property type="term" value="C:plasma membrane"/>
    <property type="evidence" value="ECO:0007669"/>
    <property type="project" value="UniProtKB-SubCell"/>
</dbReference>
<comment type="catalytic activity">
    <reaction evidence="1">
        <text>ATP + protein L-histidine = ADP + protein N-phospho-L-histidine.</text>
        <dbReference type="EC" id="2.7.13.3"/>
    </reaction>
</comment>
<feature type="domain" description="HAMP" evidence="15">
    <location>
        <begin position="312"/>
        <end position="374"/>
    </location>
</feature>
<dbReference type="InterPro" id="IPR003594">
    <property type="entry name" value="HATPase_dom"/>
</dbReference>
<dbReference type="PANTHER" id="PTHR45436">
    <property type="entry name" value="SENSOR HISTIDINE KINASE YKOH"/>
    <property type="match status" value="1"/>
</dbReference>
<dbReference type="InterPro" id="IPR036097">
    <property type="entry name" value="HisK_dim/P_sf"/>
</dbReference>
<evidence type="ECO:0000313" key="16">
    <source>
        <dbReference type="EMBL" id="CEP26342.1"/>
    </source>
</evidence>
<name>A0A0B7NZB8_PROFF</name>
<dbReference type="PANTHER" id="PTHR45436:SF5">
    <property type="entry name" value="SENSOR HISTIDINE KINASE TRCS"/>
    <property type="match status" value="1"/>
</dbReference>
<evidence type="ECO:0000256" key="9">
    <source>
        <dbReference type="ARBA" id="ARBA00022989"/>
    </source>
</evidence>
<dbReference type="PRINTS" id="PR00344">
    <property type="entry name" value="BCTRLSENSOR"/>
</dbReference>
<evidence type="ECO:0000256" key="2">
    <source>
        <dbReference type="ARBA" id="ARBA00001968"/>
    </source>
</evidence>
<evidence type="ECO:0000256" key="3">
    <source>
        <dbReference type="ARBA" id="ARBA00004236"/>
    </source>
</evidence>
<keyword evidence="10" id="KW-0902">Two-component regulatory system</keyword>
<dbReference type="CDD" id="cd00082">
    <property type="entry name" value="HisKA"/>
    <property type="match status" value="1"/>
</dbReference>
<dbReference type="SUPFAM" id="SSF47384">
    <property type="entry name" value="Homodimeric domain of signal transducing histidine kinase"/>
    <property type="match status" value="1"/>
</dbReference>
<evidence type="ECO:0000256" key="11">
    <source>
        <dbReference type="ARBA" id="ARBA00023136"/>
    </source>
</evidence>
<keyword evidence="16" id="KW-0547">Nucleotide-binding</keyword>
<dbReference type="SMART" id="SM00388">
    <property type="entry name" value="HisKA"/>
    <property type="match status" value="1"/>
</dbReference>
<dbReference type="Gene3D" id="1.10.287.130">
    <property type="match status" value="1"/>
</dbReference>
<proteinExistence type="predicted"/>
<evidence type="ECO:0000256" key="13">
    <source>
        <dbReference type="SAM" id="Phobius"/>
    </source>
</evidence>
<gene>
    <name evidence="16" type="ORF">PFCIRM138_06685</name>
</gene>
<evidence type="ECO:0000256" key="5">
    <source>
        <dbReference type="ARBA" id="ARBA00022553"/>
    </source>
</evidence>
<sequence length="621" mass="64616">MSSSRPEQPGGSVQHPNEQPGAAHPGAIRDEAAHSGTTNSATTQSGPGFVAPSGDASMSSNANASFPRQPDATATGASGAAPVSGATGTVPVSPGTVPTAAGQELLTQTTNGMARARKAPAMAKGTLSRQLVARISALVAAIAILLGVLSTFVVYQILVNEVDHELSQSVGAESRNSSPTGSAISLGGLPADAVVVIQQGDGTTVGSVETYDRTQTVRTSSGVNDAIAKVPVDPRAHTVRLAELGSYRVVASNVRIGVPNADGSESTVSAKLFVGVPMERSNSVIHRLVIFEAILAALAIGTAAIIARSVVRRSLDPLNHLATTADEVSRMDLEKGEVNLPPRIPNSETDPKNEVGRVGLSFNRMLDNVEGALTAREASENKVKQFVADASHELRNPLASIRGYAELAQRRANELDPDTAFAMSRITSESERMSGLVEDMLLLARLDTKPELQLAETDVVEVVLNAASDAQVAGPDHHWRLNLPDEAVTVMADRNQLHQVVANLLSNARKHTPAGTQVDTSVGIEGDQAVIRVHDNGPGVPPEIADKVFERFARADVARTHDKEGSTGLGLAIVAAVMAAHGGTAALDSSDGHTTFTLRLPLASDDSSRPAGPPPQADLSH</sequence>
<dbReference type="EC" id="2.7.13.3" evidence="4"/>
<evidence type="ECO:0000259" key="14">
    <source>
        <dbReference type="PROSITE" id="PS50109"/>
    </source>
</evidence>
<dbReference type="InterPro" id="IPR036890">
    <property type="entry name" value="HATPase_C_sf"/>
</dbReference>
<feature type="compositionally biased region" description="Pro residues" evidence="12">
    <location>
        <begin position="611"/>
        <end position="621"/>
    </location>
</feature>
<dbReference type="InterPro" id="IPR003661">
    <property type="entry name" value="HisK_dim/P_dom"/>
</dbReference>
<feature type="region of interest" description="Disordered" evidence="12">
    <location>
        <begin position="601"/>
        <end position="621"/>
    </location>
</feature>
<dbReference type="InterPro" id="IPR050428">
    <property type="entry name" value="TCS_sensor_his_kinase"/>
</dbReference>
<feature type="transmembrane region" description="Helical" evidence="13">
    <location>
        <begin position="284"/>
        <end position="307"/>
    </location>
</feature>
<dbReference type="Gene3D" id="3.30.565.10">
    <property type="entry name" value="Histidine kinase-like ATPase, C-terminal domain"/>
    <property type="match status" value="1"/>
</dbReference>
<dbReference type="AlphaFoldDB" id="A0A0B7NZB8"/>
<dbReference type="PROSITE" id="PS50109">
    <property type="entry name" value="HIS_KIN"/>
    <property type="match status" value="1"/>
</dbReference>
<keyword evidence="7 13" id="KW-0812">Transmembrane</keyword>
<dbReference type="EMBL" id="LM676401">
    <property type="protein sequence ID" value="CEP26342.1"/>
    <property type="molecule type" value="Genomic_DNA"/>
</dbReference>
<dbReference type="GO" id="GO:0005524">
    <property type="term" value="F:ATP binding"/>
    <property type="evidence" value="ECO:0007669"/>
    <property type="project" value="UniProtKB-KW"/>
</dbReference>
<dbReference type="GO" id="GO:0000155">
    <property type="term" value="F:phosphorelay sensor kinase activity"/>
    <property type="evidence" value="ECO:0007669"/>
    <property type="project" value="InterPro"/>
</dbReference>
<evidence type="ECO:0000256" key="12">
    <source>
        <dbReference type="SAM" id="MobiDB-lite"/>
    </source>
</evidence>
<keyword evidence="16" id="KW-0067">ATP-binding</keyword>
<dbReference type="GO" id="GO:0005509">
    <property type="term" value="F:calcium ion binding"/>
    <property type="evidence" value="ECO:0007669"/>
    <property type="project" value="UniProtKB-ARBA"/>
</dbReference>
<dbReference type="InterPro" id="IPR004358">
    <property type="entry name" value="Sig_transdc_His_kin-like_C"/>
</dbReference>
<feature type="compositionally biased region" description="Polar residues" evidence="12">
    <location>
        <begin position="35"/>
        <end position="46"/>
    </location>
</feature>
<feature type="compositionally biased region" description="Polar residues" evidence="12">
    <location>
        <begin position="56"/>
        <end position="66"/>
    </location>
</feature>
<dbReference type="KEGG" id="pfre:RM25_0296"/>
<dbReference type="CDD" id="cd06225">
    <property type="entry name" value="HAMP"/>
    <property type="match status" value="1"/>
</dbReference>
<comment type="subcellular location">
    <subcellularLocation>
        <location evidence="3">Cell membrane</location>
    </subcellularLocation>
</comment>